<evidence type="ECO:0000259" key="1">
    <source>
        <dbReference type="Pfam" id="PF00646"/>
    </source>
</evidence>
<dbReference type="Pfam" id="PF00646">
    <property type="entry name" value="F-box"/>
    <property type="match status" value="1"/>
</dbReference>
<organism evidence="2 3">
    <name type="scientific">Brassica cretica</name>
    <name type="common">Mustard</name>
    <dbReference type="NCBI Taxonomy" id="69181"/>
    <lineage>
        <taxon>Eukaryota</taxon>
        <taxon>Viridiplantae</taxon>
        <taxon>Streptophyta</taxon>
        <taxon>Embryophyta</taxon>
        <taxon>Tracheophyta</taxon>
        <taxon>Spermatophyta</taxon>
        <taxon>Magnoliopsida</taxon>
        <taxon>eudicotyledons</taxon>
        <taxon>Gunneridae</taxon>
        <taxon>Pentapetalae</taxon>
        <taxon>rosids</taxon>
        <taxon>malvids</taxon>
        <taxon>Brassicales</taxon>
        <taxon>Brassicaceae</taxon>
        <taxon>Brassiceae</taxon>
        <taxon>Brassica</taxon>
    </lineage>
</organism>
<dbReference type="InterPro" id="IPR036047">
    <property type="entry name" value="F-box-like_dom_sf"/>
</dbReference>
<evidence type="ECO:0000313" key="3">
    <source>
        <dbReference type="Proteomes" id="UP000712281"/>
    </source>
</evidence>
<dbReference type="AlphaFoldDB" id="A0A8S9JP10"/>
<dbReference type="EMBL" id="QGKW02001660">
    <property type="protein sequence ID" value="KAF2583312.1"/>
    <property type="molecule type" value="Genomic_DNA"/>
</dbReference>
<accession>A0A8S9JP10</accession>
<sequence>MSSVYPAGRAGIRKDWSLSPSSYDHRTSLFPSSVPEWSLLPEELLQIISKNLDDCFDVVHARSVCTLWCYAQDRDAGTGKAGRYIPIVISSACVDEDRSPAGLYRQGLCKSRVGIGQLF</sequence>
<dbReference type="PANTHER" id="PTHR47123">
    <property type="entry name" value="F-BOX PROTEIN SKIP23"/>
    <property type="match status" value="1"/>
</dbReference>
<gene>
    <name evidence="2" type="ORF">F2Q68_00000927</name>
</gene>
<comment type="caution">
    <text evidence="2">The sequence shown here is derived from an EMBL/GenBank/DDBJ whole genome shotgun (WGS) entry which is preliminary data.</text>
</comment>
<dbReference type="Proteomes" id="UP000712281">
    <property type="component" value="Unassembled WGS sequence"/>
</dbReference>
<feature type="domain" description="F-box" evidence="1">
    <location>
        <begin position="37"/>
        <end position="71"/>
    </location>
</feature>
<evidence type="ECO:0000313" key="2">
    <source>
        <dbReference type="EMBL" id="KAF2583312.1"/>
    </source>
</evidence>
<proteinExistence type="predicted"/>
<dbReference type="InterPro" id="IPR051304">
    <property type="entry name" value="SCF_F-box_domain"/>
</dbReference>
<dbReference type="CDD" id="cd09917">
    <property type="entry name" value="F-box_SF"/>
    <property type="match status" value="1"/>
</dbReference>
<reference evidence="2" key="1">
    <citation type="submission" date="2019-12" db="EMBL/GenBank/DDBJ databases">
        <title>Genome sequencing and annotation of Brassica cretica.</title>
        <authorList>
            <person name="Studholme D.J."/>
            <person name="Sarris P.F."/>
        </authorList>
    </citation>
    <scope>NUCLEOTIDE SEQUENCE</scope>
    <source>
        <strain evidence="2">PFS-001/15</strain>
        <tissue evidence="2">Leaf</tissue>
    </source>
</reference>
<protein>
    <recommendedName>
        <fullName evidence="1">F-box domain-containing protein</fullName>
    </recommendedName>
</protein>
<dbReference type="SUPFAM" id="SSF81383">
    <property type="entry name" value="F-box domain"/>
    <property type="match status" value="1"/>
</dbReference>
<dbReference type="InterPro" id="IPR001810">
    <property type="entry name" value="F-box_dom"/>
</dbReference>
<dbReference type="PANTHER" id="PTHR47123:SF24">
    <property type="entry name" value="LOW PROTEIN: F-BOX_KELCH-REPEAT PROTEIN"/>
    <property type="match status" value="1"/>
</dbReference>
<name>A0A8S9JP10_BRACR</name>